<dbReference type="EMBL" id="JBANRG010000066">
    <property type="protein sequence ID" value="KAK7440831.1"/>
    <property type="molecule type" value="Genomic_DNA"/>
</dbReference>
<organism evidence="2 3">
    <name type="scientific">Marasmiellus scandens</name>
    <dbReference type="NCBI Taxonomy" id="2682957"/>
    <lineage>
        <taxon>Eukaryota</taxon>
        <taxon>Fungi</taxon>
        <taxon>Dikarya</taxon>
        <taxon>Basidiomycota</taxon>
        <taxon>Agaricomycotina</taxon>
        <taxon>Agaricomycetes</taxon>
        <taxon>Agaricomycetidae</taxon>
        <taxon>Agaricales</taxon>
        <taxon>Marasmiineae</taxon>
        <taxon>Omphalotaceae</taxon>
        <taxon>Marasmiellus</taxon>
    </lineage>
</organism>
<name>A0ABR1IY51_9AGAR</name>
<sequence>MTAESGDIKSASTSSGPQNRRQEIHHPTALTSGTSTVLDLFSNSHPGDVPVSSQTVTKNQETPRASSGAPSLSTTSASTVLPTLTGIPQWGITPASLMALINLS</sequence>
<feature type="region of interest" description="Disordered" evidence="1">
    <location>
        <begin position="1"/>
        <end position="76"/>
    </location>
</feature>
<evidence type="ECO:0000256" key="1">
    <source>
        <dbReference type="SAM" id="MobiDB-lite"/>
    </source>
</evidence>
<feature type="compositionally biased region" description="Polar residues" evidence="1">
    <location>
        <begin position="10"/>
        <end position="19"/>
    </location>
</feature>
<keyword evidence="3" id="KW-1185">Reference proteome</keyword>
<proteinExistence type="predicted"/>
<reference evidence="2 3" key="1">
    <citation type="submission" date="2024-01" db="EMBL/GenBank/DDBJ databases">
        <title>A draft genome for the cacao thread blight pathogen Marasmiellus scandens.</title>
        <authorList>
            <person name="Baruah I.K."/>
            <person name="Leung J."/>
            <person name="Bukari Y."/>
            <person name="Amoako-Attah I."/>
            <person name="Meinhardt L.W."/>
            <person name="Bailey B.A."/>
            <person name="Cohen S.P."/>
        </authorList>
    </citation>
    <scope>NUCLEOTIDE SEQUENCE [LARGE SCALE GENOMIC DNA]</scope>
    <source>
        <strain evidence="2 3">GH-19</strain>
    </source>
</reference>
<dbReference type="Proteomes" id="UP001498398">
    <property type="component" value="Unassembled WGS sequence"/>
</dbReference>
<feature type="compositionally biased region" description="Polar residues" evidence="1">
    <location>
        <begin position="29"/>
        <end position="76"/>
    </location>
</feature>
<comment type="caution">
    <text evidence="2">The sequence shown here is derived from an EMBL/GenBank/DDBJ whole genome shotgun (WGS) entry which is preliminary data.</text>
</comment>
<evidence type="ECO:0000313" key="3">
    <source>
        <dbReference type="Proteomes" id="UP001498398"/>
    </source>
</evidence>
<protein>
    <submittedName>
        <fullName evidence="2">Uncharacterized protein</fullName>
    </submittedName>
</protein>
<gene>
    <name evidence="2" type="ORF">VKT23_016909</name>
</gene>
<accession>A0ABR1IY51</accession>
<evidence type="ECO:0000313" key="2">
    <source>
        <dbReference type="EMBL" id="KAK7440831.1"/>
    </source>
</evidence>